<evidence type="ECO:0000256" key="1">
    <source>
        <dbReference type="SAM" id="Coils"/>
    </source>
</evidence>
<evidence type="ECO:0000313" key="4">
    <source>
        <dbReference type="Proteomes" id="UP001237011"/>
    </source>
</evidence>
<dbReference type="RefSeq" id="WP_305938339.1">
    <property type="nucleotide sequence ID" value="NZ_CP132191.1"/>
</dbReference>
<dbReference type="Proteomes" id="UP001237011">
    <property type="component" value="Chromosome"/>
</dbReference>
<feature type="domain" description="Protein G-related albumin-binding (GA) module" evidence="2">
    <location>
        <begin position="450"/>
        <end position="501"/>
    </location>
</feature>
<dbReference type="EMBL" id="CP132191">
    <property type="protein sequence ID" value="WLP85916.1"/>
    <property type="molecule type" value="Genomic_DNA"/>
</dbReference>
<accession>A0ABY9HBQ9</accession>
<sequence>MSKVGKFLLVGVGGLAIGAAAVAIPSVIFKNQRTYYAEETEFNKDKSNLKVAVADSVDKNTVLASQVTKEQVIFSGYNKKLFEVSLGEGKNTVRNTPIAQLNGLAVNQSTAPVATAGVELGLESDDTKGTLTVTYMFKSKTYSDLTYVPTEKVVFTGFKLSKESATRNALLAAVANTAQPIAEAWNTTADAMKDAEKANKVKAYGKVVAEELQKHNYAVIAAVESTLPAENFAKVSAIYNQVAGKLNDVLVDAFKYATSEQAKEKAGLAAVKDFLSVEKMTAIKNDMADVLVNNKDNIASFGNAIFASLKENESTKSITTLDNFIEKMTEFFKEQIQTIADQVKAKEISTAKGHNAIVDSFKSILPELRKAAVAKAHELLPVETEYNAVKEVLKSQYEALETQAKANVELLMNKTKDLATLIDDLKALDVQRAKAAAEKAEKEKQAKIAKELADKKAELVKQLAELKNLTSAQVKLYTDKINSAKDLEEAQKAFNDAKAVNPEMNKDK</sequence>
<evidence type="ECO:0000259" key="2">
    <source>
        <dbReference type="Pfam" id="PF01468"/>
    </source>
</evidence>
<organism evidence="3 4">
    <name type="scientific">Mycoplasma seminis</name>
    <dbReference type="NCBI Taxonomy" id="512749"/>
    <lineage>
        <taxon>Bacteria</taxon>
        <taxon>Bacillati</taxon>
        <taxon>Mycoplasmatota</taxon>
        <taxon>Mollicutes</taxon>
        <taxon>Mycoplasmataceae</taxon>
        <taxon>Mycoplasma</taxon>
    </lineage>
</organism>
<dbReference type="Pfam" id="PF01468">
    <property type="entry name" value="GA"/>
    <property type="match status" value="1"/>
</dbReference>
<reference evidence="3" key="1">
    <citation type="submission" date="2023-08" db="EMBL/GenBank/DDBJ databases">
        <title>Complete genome sequence of Mycoplasma seminis 2200.</title>
        <authorList>
            <person name="Spergser J."/>
        </authorList>
    </citation>
    <scope>NUCLEOTIDE SEQUENCE [LARGE SCALE GENOMIC DNA]</scope>
    <source>
        <strain evidence="3">2200</strain>
    </source>
</reference>
<keyword evidence="4" id="KW-1185">Reference proteome</keyword>
<keyword evidence="1" id="KW-0175">Coiled coil</keyword>
<name>A0ABY9HBQ9_9MOLU</name>
<feature type="coiled-coil region" evidence="1">
    <location>
        <begin position="425"/>
        <end position="472"/>
    </location>
</feature>
<proteinExistence type="predicted"/>
<protein>
    <submittedName>
        <fullName evidence="3">GA module-containing protein</fullName>
    </submittedName>
</protein>
<gene>
    <name evidence="3" type="ORF">Q8852_02100</name>
</gene>
<evidence type="ECO:0000313" key="3">
    <source>
        <dbReference type="EMBL" id="WLP85916.1"/>
    </source>
</evidence>
<dbReference type="InterPro" id="IPR002988">
    <property type="entry name" value="GA_module"/>
</dbReference>